<sequence>MGKRQVIYTAEELSGNSELLEKEVNLLTTAKRVWHGKIVSLDQSELVLRDARSGKHRIALKDIDKVYREIVTPY</sequence>
<keyword evidence="2" id="KW-1185">Reference proteome</keyword>
<evidence type="ECO:0000313" key="1">
    <source>
        <dbReference type="EMBL" id="TNJ37290.1"/>
    </source>
</evidence>
<evidence type="ECO:0000313" key="2">
    <source>
        <dbReference type="Proteomes" id="UP000309544"/>
    </source>
</evidence>
<organism evidence="1 2">
    <name type="scientific">Prosthecochloris vibrioformis</name>
    <name type="common">Chlorobium vibrioforme</name>
    <dbReference type="NCBI Taxonomy" id="1098"/>
    <lineage>
        <taxon>Bacteria</taxon>
        <taxon>Pseudomonadati</taxon>
        <taxon>Chlorobiota</taxon>
        <taxon>Chlorobiia</taxon>
        <taxon>Chlorobiales</taxon>
        <taxon>Chlorobiaceae</taxon>
        <taxon>Prosthecochloris</taxon>
    </lineage>
</organism>
<dbReference type="AlphaFoldDB" id="A0A5C4S1F9"/>
<accession>A0A5C4S1F9</accession>
<name>A0A5C4S1F9_PROVB</name>
<dbReference type="EMBL" id="VDCI01000002">
    <property type="protein sequence ID" value="TNJ37290.1"/>
    <property type="molecule type" value="Genomic_DNA"/>
</dbReference>
<dbReference type="RefSeq" id="WP_068866651.1">
    <property type="nucleotide sequence ID" value="NZ_VDCI01000002.1"/>
</dbReference>
<protein>
    <submittedName>
        <fullName evidence="1">Uncharacterized protein</fullName>
    </submittedName>
</protein>
<dbReference type="Proteomes" id="UP000309544">
    <property type="component" value="Unassembled WGS sequence"/>
</dbReference>
<reference evidence="1 2" key="1">
    <citation type="submission" date="2019-05" db="EMBL/GenBank/DDBJ databases">
        <title>Draft Whole-Genome sequence of the green sulfur bacterium Prosthecochloris vibrioformis DSM 260.</title>
        <authorList>
            <person name="Meyer T.E."/>
            <person name="Kyndt J.A."/>
        </authorList>
    </citation>
    <scope>NUCLEOTIDE SEQUENCE [LARGE SCALE GENOMIC DNA]</scope>
    <source>
        <strain evidence="1 2">DSM 260</strain>
    </source>
</reference>
<comment type="caution">
    <text evidence="1">The sequence shown here is derived from an EMBL/GenBank/DDBJ whole genome shotgun (WGS) entry which is preliminary data.</text>
</comment>
<gene>
    <name evidence="1" type="ORF">FGF68_03460</name>
</gene>
<proteinExistence type="predicted"/>